<reference evidence="4 5" key="1">
    <citation type="submission" date="2016-10" db="EMBL/GenBank/DDBJ databases">
        <title>Genome sequence of Streptomyces gilvigriseus MUSC 26.</title>
        <authorList>
            <person name="Lee L.-H."/>
            <person name="Ser H.-L."/>
        </authorList>
    </citation>
    <scope>NUCLEOTIDE SEQUENCE [LARGE SCALE GENOMIC DNA]</scope>
    <source>
        <strain evidence="4 5">MUSC 26</strain>
    </source>
</reference>
<keyword evidence="1" id="KW-0805">Transcription regulation</keyword>
<proteinExistence type="predicted"/>
<evidence type="ECO:0000259" key="3">
    <source>
        <dbReference type="Pfam" id="PF13490"/>
    </source>
</evidence>
<protein>
    <recommendedName>
        <fullName evidence="3">Putative zinc-finger domain-containing protein</fullName>
    </recommendedName>
</protein>
<dbReference type="Gene3D" id="1.10.10.1320">
    <property type="entry name" value="Anti-sigma factor, zinc-finger domain"/>
    <property type="match status" value="1"/>
</dbReference>
<name>A0A1J7BST9_9ACTN</name>
<accession>A0A1J7BST9</accession>
<evidence type="ECO:0000313" key="4">
    <source>
        <dbReference type="EMBL" id="OIV36537.1"/>
    </source>
</evidence>
<dbReference type="InterPro" id="IPR034660">
    <property type="entry name" value="DinB/YfiT-like"/>
</dbReference>
<comment type="caution">
    <text evidence="4">The sequence shown here is derived from an EMBL/GenBank/DDBJ whole genome shotgun (WGS) entry which is preliminary data.</text>
</comment>
<dbReference type="STRING" id="1428644.BIV57_15760"/>
<dbReference type="InterPro" id="IPR027383">
    <property type="entry name" value="Znf_put"/>
</dbReference>
<evidence type="ECO:0000256" key="2">
    <source>
        <dbReference type="ARBA" id="ARBA00023163"/>
    </source>
</evidence>
<keyword evidence="2" id="KW-0804">Transcription</keyword>
<gene>
    <name evidence="4" type="ORF">BIV57_15760</name>
</gene>
<dbReference type="SUPFAM" id="SSF109854">
    <property type="entry name" value="DinB/YfiT-like putative metalloenzymes"/>
    <property type="match status" value="1"/>
</dbReference>
<organism evidence="4 5">
    <name type="scientific">Mangrovactinospora gilvigrisea</name>
    <dbReference type="NCBI Taxonomy" id="1428644"/>
    <lineage>
        <taxon>Bacteria</taxon>
        <taxon>Bacillati</taxon>
        <taxon>Actinomycetota</taxon>
        <taxon>Actinomycetes</taxon>
        <taxon>Kitasatosporales</taxon>
        <taxon>Streptomycetaceae</taxon>
        <taxon>Mangrovactinospora</taxon>
    </lineage>
</organism>
<sequence length="389" mass="40481">MRSLLGAWALTACPPEEVVALEAHLTECGDCRTEAVRLRDAAGWLFGDEPLLVTAELRAQVLAGCLGRRPARVRLPGWAAPLDAEAARLDAMLRDLNESEWLTPVDAPWLGRGDAADGSGRWTVVGILCRLTAGDTAVSAALGASDPVPGGRGTASGVGSSARDGIAARTERLVDAWRRHGPERVRQLWREQGRMLVQGAALAGPDAWSLPVVASGEGVEVRRAVLRDALVERAFACWIHAEDVAEAVGQVFEPPRPGHLHAYLENTVSRLPGALDALRRAGRAASGTGGPQVRGTEAAAGARVLRLELEGAGGGEWLVPLDEPGGEVIPAEQELGAGAAEVAHLVTDGRDFCRLAAGRVSVNDVATGAVGDSAAVHDLLHAAPLVAAG</sequence>
<evidence type="ECO:0000313" key="5">
    <source>
        <dbReference type="Proteomes" id="UP000243342"/>
    </source>
</evidence>
<keyword evidence="5" id="KW-1185">Reference proteome</keyword>
<dbReference type="InterPro" id="IPR041916">
    <property type="entry name" value="Anti_sigma_zinc_sf"/>
</dbReference>
<evidence type="ECO:0000256" key="1">
    <source>
        <dbReference type="ARBA" id="ARBA00023015"/>
    </source>
</evidence>
<dbReference type="EMBL" id="MLCF01000087">
    <property type="protein sequence ID" value="OIV36537.1"/>
    <property type="molecule type" value="Genomic_DNA"/>
</dbReference>
<feature type="domain" description="Putative zinc-finger" evidence="3">
    <location>
        <begin position="2"/>
        <end position="32"/>
    </location>
</feature>
<dbReference type="Proteomes" id="UP000243342">
    <property type="component" value="Unassembled WGS sequence"/>
</dbReference>
<dbReference type="Pfam" id="PF13490">
    <property type="entry name" value="zf-HC2"/>
    <property type="match status" value="1"/>
</dbReference>
<dbReference type="AlphaFoldDB" id="A0A1J7BST9"/>